<dbReference type="EMBL" id="BLJP01000013">
    <property type="protein sequence ID" value="GFE94481.1"/>
    <property type="molecule type" value="Genomic_DNA"/>
</dbReference>
<comment type="caution">
    <text evidence="2">The sequence shown here is derived from an EMBL/GenBank/DDBJ whole genome shotgun (WGS) entry which is preliminary data.</text>
</comment>
<sequence>MTRPSITGLSKNTCPDNQSSWRPLPGSKAYVREQVRMDCATLVQVAACLRSTVGQITPLLETLYFRAAPLAVLDCCATLEALAQEVEQDDVQTITERGREQLQVL</sequence>
<dbReference type="AlphaFoldDB" id="A0A6V8IA88"/>
<evidence type="ECO:0000256" key="1">
    <source>
        <dbReference type="SAM" id="MobiDB-lite"/>
    </source>
</evidence>
<evidence type="ECO:0000313" key="2">
    <source>
        <dbReference type="EMBL" id="GFE94481.1"/>
    </source>
</evidence>
<keyword evidence="3" id="KW-1185">Reference proteome</keyword>
<accession>A0A6V8IA88</accession>
<dbReference type="RefSeq" id="WP_143217666.1">
    <property type="nucleotide sequence ID" value="NZ_BLJP01000013.1"/>
</dbReference>
<gene>
    <name evidence="2" type="ORF">DmAi_25400</name>
</gene>
<proteinExistence type="predicted"/>
<protein>
    <submittedName>
        <fullName evidence="2">Uncharacterized protein</fullName>
    </submittedName>
</protein>
<dbReference type="OrthoDB" id="7226183at2"/>
<reference evidence="2 3" key="1">
    <citation type="journal article" date="2020" name="Cell Rep.">
        <title>Local necrotic cells trigger systemic immune activation via gut microbiome dysbiosis in Drosophila.</title>
        <authorList>
            <person name="Kosakamoto H."/>
            <person name="Yamauchi T."/>
            <person name="Akuzawa-Tokita Y."/>
            <person name="Nishimura K."/>
            <person name="Soga T."/>
            <person name="Murakami T."/>
            <person name="Mori H."/>
            <person name="Yamamoto K."/>
            <person name="Miyazaki R."/>
            <person name="Koto A."/>
            <person name="Miura M."/>
            <person name="Obata F."/>
        </authorList>
    </citation>
    <scope>NUCLEOTIDE SEQUENCE [LARGE SCALE GENOMIC DNA]</scope>
    <source>
        <strain evidence="2 3">Ai</strain>
    </source>
</reference>
<evidence type="ECO:0000313" key="3">
    <source>
        <dbReference type="Proteomes" id="UP000548726"/>
    </source>
</evidence>
<dbReference type="Proteomes" id="UP000548726">
    <property type="component" value="Unassembled WGS sequence"/>
</dbReference>
<organism evidence="2 3">
    <name type="scientific">Acetobacter persici</name>
    <dbReference type="NCBI Taxonomy" id="1076596"/>
    <lineage>
        <taxon>Bacteria</taxon>
        <taxon>Pseudomonadati</taxon>
        <taxon>Pseudomonadota</taxon>
        <taxon>Alphaproteobacteria</taxon>
        <taxon>Acetobacterales</taxon>
        <taxon>Acetobacteraceae</taxon>
        <taxon>Acetobacter</taxon>
    </lineage>
</organism>
<feature type="region of interest" description="Disordered" evidence="1">
    <location>
        <begin position="1"/>
        <end position="21"/>
    </location>
</feature>
<name>A0A6V8IA88_9PROT</name>